<dbReference type="GO" id="GO:0005178">
    <property type="term" value="F:integrin binding"/>
    <property type="evidence" value="ECO:0007669"/>
    <property type="project" value="TreeGrafter"/>
</dbReference>
<feature type="disulfide bond" evidence="17">
    <location>
        <begin position="381"/>
        <end position="392"/>
    </location>
</feature>
<evidence type="ECO:0000256" key="2">
    <source>
        <dbReference type="ARBA" id="ARBA00007449"/>
    </source>
</evidence>
<dbReference type="SUPFAM" id="SSF69687">
    <property type="entry name" value="Integrin beta tail domain"/>
    <property type="match status" value="1"/>
</dbReference>
<feature type="transmembrane region" description="Helical" evidence="19">
    <location>
        <begin position="706"/>
        <end position="727"/>
    </location>
</feature>
<dbReference type="GO" id="GO:0008305">
    <property type="term" value="C:integrin complex"/>
    <property type="evidence" value="ECO:0007669"/>
    <property type="project" value="TreeGrafter"/>
</dbReference>
<dbReference type="Pfam" id="PF00362">
    <property type="entry name" value="Integrin_beta"/>
    <property type="match status" value="1"/>
</dbReference>
<feature type="disulfide bond" evidence="17">
    <location>
        <begin position="516"/>
        <end position="553"/>
    </location>
</feature>
<feature type="disulfide bond" evidence="17">
    <location>
        <begin position="514"/>
        <end position="519"/>
    </location>
</feature>
<feature type="disulfide bond" evidence="17">
    <location>
        <begin position="240"/>
        <end position="281"/>
    </location>
</feature>
<dbReference type="GO" id="GO:0016477">
    <property type="term" value="P:cell migration"/>
    <property type="evidence" value="ECO:0007669"/>
    <property type="project" value="TreeGrafter"/>
</dbReference>
<feature type="disulfide bond" evidence="17">
    <location>
        <begin position="577"/>
        <end position="584"/>
    </location>
</feature>
<keyword evidence="13 18" id="KW-0401">Integrin</keyword>
<feature type="disulfide bond" evidence="17">
    <location>
        <begin position="30"/>
        <end position="39"/>
    </location>
</feature>
<evidence type="ECO:0000256" key="13">
    <source>
        <dbReference type="ARBA" id="ARBA00023037"/>
    </source>
</evidence>
<name>A0A5P9Q4U0_ERISI</name>
<feature type="disulfide bond" evidence="17">
    <location>
        <begin position="605"/>
        <end position="614"/>
    </location>
</feature>
<dbReference type="InterPro" id="IPR036465">
    <property type="entry name" value="vWFA_dom_sf"/>
</dbReference>
<keyword evidence="5 18" id="KW-0812">Transmembrane</keyword>
<dbReference type="InterPro" id="IPR036349">
    <property type="entry name" value="Integrin_bsu_tail_dom_sf"/>
</dbReference>
<sequence>MQGRGSVAVALAVLVCIVAGDNSRCEYDTCSKCISDASCIWCSNPNITSVAVKTGVTLPQCINKESPNIDKFKEACKDAIYDLPTEVEKEQPSPETLFSPQRVKLKMRAGESINISFNYEHRVNYPMDLYCLMDGSTSMSEFKTLLSSVTQELVAGLMDITQNVQLGFGMFVDKPTLPYTDMNSVAACRECQVDTYSFKNILPLTPDQTAFEEKVLSSPVSTNTDQPEGILEALMQVASCGSEVGWRPDALKVAVVFTDAAFHSAGHGRLAGIVQPNDRTCHLNGKGEYTHSLLQDYPSVGELSKVLKDNNLTTVFAATEDQVSLYQMLSGMLHSSSCSDMDTSSNIVKIIVDPVKDRIQTITLEPQTSMPGLTVDVYTRCKGGAVQKGNTCKEMLMGEKAEFTLDVKIEECPARDQQNVTLNFELVGHSQNLYLDLEMLCECRCEEGKDFIANADICMKQGDLRCGACECHPGFLGKNCQCREGDVNNPDIDETNCINPNATEAVVCSGQGKCECGQCVCNKRPDPDEVIEGFYCQCTNFHKDCRGNNGEICSGHGHCDCNECDCDAGWEGQNCSCSTDTENCKDTEGVVCSGHGNCICNRCECQADYEGKHCENCKFCDEKCEEYKPCVECLVFQTGTYGAACEDQCSSYMVTIISDMTKNYGHLCSSTDEEGCRFFYQVKENGTVKHVWAQDKKECPKVINPWIVVGGVLAGVVLVGLLLLIAWKVVTTIKDKREYEAFKTEKAKAAWTDVSMKVR</sequence>
<dbReference type="GO" id="GO:0009986">
    <property type="term" value="C:cell surface"/>
    <property type="evidence" value="ECO:0007669"/>
    <property type="project" value="TreeGrafter"/>
</dbReference>
<gene>
    <name evidence="23" type="primary">ITGB3</name>
</gene>
<dbReference type="GO" id="GO:0007229">
    <property type="term" value="P:integrin-mediated signaling pathway"/>
    <property type="evidence" value="ECO:0007669"/>
    <property type="project" value="UniProtKB-KW"/>
</dbReference>
<dbReference type="Gene3D" id="2.60.40.1510">
    <property type="entry name" value="ntegrin, alpha v. Chain A, domain 3"/>
    <property type="match status" value="1"/>
</dbReference>
<dbReference type="InterPro" id="IPR015812">
    <property type="entry name" value="Integrin_bsu"/>
</dbReference>
<feature type="chain" id="PRO_5024338714" description="Integrin beta" evidence="20">
    <location>
        <begin position="21"/>
        <end position="759"/>
    </location>
</feature>
<keyword evidence="14 19" id="KW-0472">Membrane</keyword>
<evidence type="ECO:0000256" key="10">
    <source>
        <dbReference type="ARBA" id="ARBA00022842"/>
    </source>
</evidence>
<dbReference type="Pfam" id="PF07965">
    <property type="entry name" value="Integrin_B_tail"/>
    <property type="match status" value="1"/>
</dbReference>
<proteinExistence type="evidence at transcript level"/>
<dbReference type="PIRSF" id="PIRSF002512">
    <property type="entry name" value="Integrin_B"/>
    <property type="match status" value="1"/>
</dbReference>
<evidence type="ECO:0000256" key="14">
    <source>
        <dbReference type="ARBA" id="ARBA00023136"/>
    </source>
</evidence>
<dbReference type="SMART" id="SM00187">
    <property type="entry name" value="INB"/>
    <property type="match status" value="1"/>
</dbReference>
<evidence type="ECO:0000256" key="3">
    <source>
        <dbReference type="ARBA" id="ARBA00022475"/>
    </source>
</evidence>
<comment type="subcellular location">
    <subcellularLocation>
        <location evidence="1 18">Cell membrane</location>
        <topology evidence="1 18">Single-pass type I membrane protein</topology>
    </subcellularLocation>
</comment>
<dbReference type="InterPro" id="IPR032695">
    <property type="entry name" value="Integrin_dom_sf"/>
</dbReference>
<evidence type="ECO:0000256" key="6">
    <source>
        <dbReference type="ARBA" id="ARBA00022723"/>
    </source>
</evidence>
<keyword evidence="8" id="KW-0677">Repeat</keyword>
<protein>
    <recommendedName>
        <fullName evidence="18">Integrin beta</fullName>
    </recommendedName>
</protein>
<feature type="disulfide bond" evidence="17">
    <location>
        <begin position="412"/>
        <end position="668"/>
    </location>
</feature>
<dbReference type="AlphaFoldDB" id="A0A5P9Q4U0"/>
<dbReference type="SMART" id="SM01242">
    <property type="entry name" value="Integrin_B_tail"/>
    <property type="match status" value="1"/>
</dbReference>
<evidence type="ECO:0000313" key="23">
    <source>
        <dbReference type="EMBL" id="QFU95427.1"/>
    </source>
</evidence>
<dbReference type="InterPro" id="IPR012896">
    <property type="entry name" value="Integrin_bsu_tail"/>
</dbReference>
<feature type="disulfide bond" evidence="17">
    <location>
        <begin position="566"/>
        <end position="575"/>
    </location>
</feature>
<keyword evidence="7 20" id="KW-0732">Signal</keyword>
<dbReference type="OrthoDB" id="410592at2759"/>
<keyword evidence="10" id="KW-0460">Magnesium</keyword>
<keyword evidence="3" id="KW-1003">Cell membrane</keyword>
<dbReference type="GO" id="GO:0033627">
    <property type="term" value="P:cell adhesion mediated by integrin"/>
    <property type="evidence" value="ECO:0007669"/>
    <property type="project" value="TreeGrafter"/>
</dbReference>
<evidence type="ECO:0000256" key="15">
    <source>
        <dbReference type="ARBA" id="ARBA00023157"/>
    </source>
</evidence>
<dbReference type="InterPro" id="IPR057243">
    <property type="entry name" value="Integrin_I-EGF_CS"/>
</dbReference>
<evidence type="ECO:0000256" key="12">
    <source>
        <dbReference type="ARBA" id="ARBA00022989"/>
    </source>
</evidence>
<evidence type="ECO:0000256" key="19">
    <source>
        <dbReference type="SAM" id="Phobius"/>
    </source>
</evidence>
<dbReference type="EMBL" id="MK814538">
    <property type="protein sequence ID" value="QFU95427.1"/>
    <property type="molecule type" value="mRNA"/>
</dbReference>
<feature type="disulfide bond" evidence="17">
    <location>
        <begin position="600"/>
        <end position="645"/>
    </location>
</feature>
<keyword evidence="9" id="KW-0106">Calcium</keyword>
<evidence type="ECO:0000256" key="8">
    <source>
        <dbReference type="ARBA" id="ARBA00022737"/>
    </source>
</evidence>
<comment type="similarity">
    <text evidence="2 18">Belongs to the integrin beta chain family.</text>
</comment>
<evidence type="ECO:0000259" key="22">
    <source>
        <dbReference type="SMART" id="SM01242"/>
    </source>
</evidence>
<feature type="disulfide bond" evidence="17">
    <location>
        <begin position="466"/>
        <end position="508"/>
    </location>
</feature>
<evidence type="ECO:0000256" key="17">
    <source>
        <dbReference type="PIRSR" id="PIRSR002512-1"/>
    </source>
</evidence>
<dbReference type="PANTHER" id="PTHR10082">
    <property type="entry name" value="INTEGRIN BETA SUBUNIT"/>
    <property type="match status" value="1"/>
</dbReference>
<dbReference type="Gene3D" id="2.10.25.10">
    <property type="entry name" value="Laminin"/>
    <property type="match status" value="3"/>
</dbReference>
<feature type="disulfide bond" evidence="17">
    <location>
        <begin position="617"/>
        <end position="620"/>
    </location>
</feature>
<dbReference type="GO" id="GO:0005925">
    <property type="term" value="C:focal adhesion"/>
    <property type="evidence" value="ECO:0007669"/>
    <property type="project" value="TreeGrafter"/>
</dbReference>
<evidence type="ECO:0000256" key="20">
    <source>
        <dbReference type="SAM" id="SignalP"/>
    </source>
</evidence>
<dbReference type="Pfam" id="PF23105">
    <property type="entry name" value="EGF_integrin"/>
    <property type="match status" value="1"/>
</dbReference>
<feature type="domain" description="Integrin beta subunit tail" evidence="22">
    <location>
        <begin position="624"/>
        <end position="704"/>
    </location>
</feature>
<accession>A0A5P9Q4U0</accession>
<feature type="disulfide bond" evidence="17">
    <location>
        <begin position="441"/>
        <end position="445"/>
    </location>
</feature>
<dbReference type="Pfam" id="PF08725">
    <property type="entry name" value="Integrin_b_cyt"/>
    <property type="match status" value="1"/>
</dbReference>
<feature type="disulfide bond" evidence="17">
    <location>
        <begin position="561"/>
        <end position="592"/>
    </location>
</feature>
<feature type="disulfide bond" evidence="17">
    <location>
        <begin position="559"/>
        <end position="564"/>
    </location>
</feature>
<evidence type="ECO:0000256" key="18">
    <source>
        <dbReference type="RuleBase" id="RU000633"/>
    </source>
</evidence>
<feature type="disulfide bond" evidence="17">
    <location>
        <begin position="624"/>
        <end position="633"/>
    </location>
</feature>
<dbReference type="PROSITE" id="PS52047">
    <property type="entry name" value="I_EGF_2"/>
    <property type="match status" value="2"/>
</dbReference>
<dbReference type="InterPro" id="IPR057073">
    <property type="entry name" value="EGF_integrin_2"/>
</dbReference>
<dbReference type="PANTHER" id="PTHR10082:SF60">
    <property type="entry name" value="INTEGRIN BETA-PS"/>
    <property type="match status" value="1"/>
</dbReference>
<feature type="domain" description="Integrin beta subunit VWA" evidence="21">
    <location>
        <begin position="29"/>
        <end position="443"/>
    </location>
</feature>
<evidence type="ECO:0000256" key="5">
    <source>
        <dbReference type="ARBA" id="ARBA00022692"/>
    </source>
</evidence>
<evidence type="ECO:0000259" key="21">
    <source>
        <dbReference type="SMART" id="SM00187"/>
    </source>
</evidence>
<reference evidence="23" key="1">
    <citation type="submission" date="2019-04" db="EMBL/GenBank/DDBJ databases">
        <title>Identification and characterization of three beta integrins in Chinese mitten crab, Eriocheir sinensis.</title>
        <authorList>
            <person name="Li X."/>
            <person name="Yang L."/>
            <person name="Tang M."/>
            <person name="Li W."/>
            <person name="Wang Q."/>
        </authorList>
    </citation>
    <scope>NUCLEOTIDE SEQUENCE</scope>
</reference>
<feature type="disulfide bond" evidence="17">
    <location>
        <begin position="598"/>
        <end position="603"/>
    </location>
</feature>
<dbReference type="SUPFAM" id="SSF57196">
    <property type="entry name" value="EGF/Laminin"/>
    <property type="match status" value="2"/>
</dbReference>
<dbReference type="InterPro" id="IPR013111">
    <property type="entry name" value="EGF_extracell"/>
</dbReference>
<dbReference type="GO" id="GO:0007160">
    <property type="term" value="P:cell-matrix adhesion"/>
    <property type="evidence" value="ECO:0007669"/>
    <property type="project" value="TreeGrafter"/>
</dbReference>
<keyword evidence="6" id="KW-0479">Metal-binding</keyword>
<dbReference type="FunFam" id="2.10.25.10:FF:000043">
    <property type="entry name" value="Integrin beta"/>
    <property type="match status" value="1"/>
</dbReference>
<dbReference type="GO" id="GO:0046872">
    <property type="term" value="F:metal ion binding"/>
    <property type="evidence" value="ECO:0007669"/>
    <property type="project" value="UniProtKB-KW"/>
</dbReference>
<evidence type="ECO:0000256" key="7">
    <source>
        <dbReference type="ARBA" id="ARBA00022729"/>
    </source>
</evidence>
<evidence type="ECO:0000256" key="4">
    <source>
        <dbReference type="ARBA" id="ARBA00022536"/>
    </source>
</evidence>
<dbReference type="InterPro" id="IPR002369">
    <property type="entry name" value="Integrin_bsu_VWA"/>
</dbReference>
<dbReference type="PRINTS" id="PR01186">
    <property type="entry name" value="INTEGRINB"/>
</dbReference>
<dbReference type="Pfam" id="PF07974">
    <property type="entry name" value="EGF_2"/>
    <property type="match status" value="1"/>
</dbReference>
<dbReference type="Gene3D" id="4.10.1240.30">
    <property type="match status" value="1"/>
</dbReference>
<dbReference type="PROSITE" id="PS00243">
    <property type="entry name" value="I_EGF_1"/>
    <property type="match status" value="1"/>
</dbReference>
<dbReference type="Gene3D" id="3.40.50.410">
    <property type="entry name" value="von Willebrand factor, type A domain"/>
    <property type="match status" value="1"/>
</dbReference>
<feature type="disulfide bond" evidence="17">
    <location>
        <begin position="521"/>
        <end position="536"/>
    </location>
</feature>
<dbReference type="Pfam" id="PF18372">
    <property type="entry name" value="I-EGF_1"/>
    <property type="match status" value="1"/>
</dbReference>
<feature type="disulfide bond" evidence="17">
    <location>
        <begin position="538"/>
        <end position="545"/>
    </location>
</feature>
<evidence type="ECO:0000256" key="11">
    <source>
        <dbReference type="ARBA" id="ARBA00022889"/>
    </source>
</evidence>
<dbReference type="SUPFAM" id="SSF69179">
    <property type="entry name" value="Integrin domains"/>
    <property type="match status" value="1"/>
</dbReference>
<dbReference type="GO" id="GO:0007157">
    <property type="term" value="P:heterophilic cell-cell adhesion via plasma membrane cell adhesion molecules"/>
    <property type="evidence" value="ECO:0007669"/>
    <property type="project" value="UniProtKB-ARBA"/>
</dbReference>
<evidence type="ECO:0000256" key="16">
    <source>
        <dbReference type="ARBA" id="ARBA00023180"/>
    </source>
</evidence>
<keyword evidence="15 17" id="KW-1015">Disulfide bond</keyword>
<feature type="disulfide bond" evidence="17">
    <location>
        <begin position="649"/>
        <end position="676"/>
    </location>
</feature>
<evidence type="ECO:0000256" key="1">
    <source>
        <dbReference type="ARBA" id="ARBA00004251"/>
    </source>
</evidence>
<keyword evidence="12 19" id="KW-1133">Transmembrane helix</keyword>
<feature type="signal peptide" evidence="20">
    <location>
        <begin position="1"/>
        <end position="20"/>
    </location>
</feature>
<evidence type="ECO:0000256" key="9">
    <source>
        <dbReference type="ARBA" id="ARBA00022837"/>
    </source>
</evidence>
<dbReference type="SUPFAM" id="SSF53300">
    <property type="entry name" value="vWA-like"/>
    <property type="match status" value="1"/>
</dbReference>
<dbReference type="InterPro" id="IPR014836">
    <property type="entry name" value="Integrin_bsu_cyt_dom"/>
</dbReference>
<keyword evidence="4" id="KW-0245">EGF-like domain</keyword>
<feature type="disulfide bond" evidence="17">
    <location>
        <begin position="471"/>
        <end position="480"/>
    </location>
</feature>
<organism evidence="23">
    <name type="scientific">Eriocheir sinensis</name>
    <name type="common">Chinese mitten crab</name>
    <dbReference type="NCBI Taxonomy" id="95602"/>
    <lineage>
        <taxon>Eukaryota</taxon>
        <taxon>Metazoa</taxon>
        <taxon>Ecdysozoa</taxon>
        <taxon>Arthropoda</taxon>
        <taxon>Crustacea</taxon>
        <taxon>Multicrustacea</taxon>
        <taxon>Malacostraca</taxon>
        <taxon>Eumalacostraca</taxon>
        <taxon>Eucarida</taxon>
        <taxon>Decapoda</taxon>
        <taxon>Pleocyemata</taxon>
        <taxon>Brachyura</taxon>
        <taxon>Eubrachyura</taxon>
        <taxon>Grapsoidea</taxon>
        <taxon>Varunidae</taxon>
        <taxon>Eriocheir</taxon>
    </lineage>
</organism>
<keyword evidence="11 18" id="KW-0130">Cell adhesion</keyword>
<feature type="disulfide bond" evidence="17">
    <location>
        <begin position="630"/>
        <end position="699"/>
    </location>
</feature>
<keyword evidence="16" id="KW-0325">Glycoprotein</keyword>
<dbReference type="InterPro" id="IPR040622">
    <property type="entry name" value="EGF_integrin_1"/>
</dbReference>
<dbReference type="Gene3D" id="1.20.5.100">
    <property type="entry name" value="Cytochrome c1, transmembrane anchor, C-terminal"/>
    <property type="match status" value="1"/>
</dbReference>